<evidence type="ECO:0000313" key="4">
    <source>
        <dbReference type="Proteomes" id="UP000270094"/>
    </source>
</evidence>
<dbReference type="GO" id="GO:0009986">
    <property type="term" value="C:cell surface"/>
    <property type="evidence" value="ECO:0007669"/>
    <property type="project" value="TreeGrafter"/>
</dbReference>
<evidence type="ECO:0000313" key="3">
    <source>
        <dbReference type="EMBL" id="VDM69253.1"/>
    </source>
</evidence>
<dbReference type="GO" id="GO:0034976">
    <property type="term" value="P:response to endoplasmic reticulum stress"/>
    <property type="evidence" value="ECO:0007669"/>
    <property type="project" value="TreeGrafter"/>
</dbReference>
<dbReference type="GO" id="GO:0006457">
    <property type="term" value="P:protein folding"/>
    <property type="evidence" value="ECO:0007669"/>
    <property type="project" value="TreeGrafter"/>
</dbReference>
<dbReference type="InterPro" id="IPR036249">
    <property type="entry name" value="Thioredoxin-like_sf"/>
</dbReference>
<keyword evidence="4" id="KW-1185">Reference proteome</keyword>
<feature type="non-terminal residue" evidence="3">
    <location>
        <position position="282"/>
    </location>
</feature>
<dbReference type="CDD" id="cd02961">
    <property type="entry name" value="PDI_a_family"/>
    <property type="match status" value="1"/>
</dbReference>
<dbReference type="Gene3D" id="3.40.30.10">
    <property type="entry name" value="Glutaredoxin"/>
    <property type="match status" value="3"/>
</dbReference>
<accession>A0A3P7IN88</accession>
<comment type="function">
    <text evidence="2">Calsequestrin is a high-capacity, moderate affinity, calcium-binding protein and thus acts as an internal calcium store in muscle.</text>
</comment>
<comment type="similarity">
    <text evidence="1">Belongs to the protein disulfide isomerase family.</text>
</comment>
<dbReference type="FunFam" id="3.40.30.10:FF:000403">
    <property type="entry name" value="Protein disulfide-isomerase A4"/>
    <property type="match status" value="1"/>
</dbReference>
<dbReference type="GO" id="GO:0005509">
    <property type="term" value="F:calcium ion binding"/>
    <property type="evidence" value="ECO:0007669"/>
    <property type="project" value="InterPro"/>
</dbReference>
<reference evidence="3 4" key="1">
    <citation type="submission" date="2018-11" db="EMBL/GenBank/DDBJ databases">
        <authorList>
            <consortium name="Pathogen Informatics"/>
        </authorList>
    </citation>
    <scope>NUCLEOTIDE SEQUENCE [LARGE SCALE GENOMIC DNA]</scope>
</reference>
<dbReference type="GO" id="GO:0003756">
    <property type="term" value="F:protein disulfide isomerase activity"/>
    <property type="evidence" value="ECO:0007669"/>
    <property type="project" value="TreeGrafter"/>
</dbReference>
<dbReference type="PANTHER" id="PTHR18929:SF210">
    <property type="entry name" value="PROTEIN DISULFIDE-ISOMERASE A4"/>
    <property type="match status" value="1"/>
</dbReference>
<organism evidence="3 4">
    <name type="scientific">Strongylus vulgaris</name>
    <name type="common">Blood worm</name>
    <dbReference type="NCBI Taxonomy" id="40348"/>
    <lineage>
        <taxon>Eukaryota</taxon>
        <taxon>Metazoa</taxon>
        <taxon>Ecdysozoa</taxon>
        <taxon>Nematoda</taxon>
        <taxon>Chromadorea</taxon>
        <taxon>Rhabditida</taxon>
        <taxon>Rhabditina</taxon>
        <taxon>Rhabditomorpha</taxon>
        <taxon>Strongyloidea</taxon>
        <taxon>Strongylidae</taxon>
        <taxon>Strongylus</taxon>
    </lineage>
</organism>
<proteinExistence type="inferred from homology"/>
<keyword evidence="2" id="KW-0106">Calcium</keyword>
<protein>
    <recommendedName>
        <fullName evidence="2">Calsequestrin</fullName>
    </recommendedName>
</protein>
<dbReference type="AlphaFoldDB" id="A0A3P7IN88"/>
<dbReference type="InterPro" id="IPR001393">
    <property type="entry name" value="Calsequestrin"/>
</dbReference>
<name>A0A3P7IN88_STRVU</name>
<sequence>MNYFHFILLRFHLNFSTHAKFSSLMFKAQGSPIKLAKVDATVEKDLAEKYGVNGFPTLKVMRNGRRFEYIGPREAYGIVKFMNDQAVPALKTLGSVGEVERFMAKEDVTIIGFFESESSSAYEPFSDTAEMLREDFKHMAWVSDPKAFKKYDAKPNDIIIFYPTLFQSKFEPKSRTYNREPATSEELVSFIRQFCLPLENIPTRYGKFPLVVVYYNADFSIQYREGSEYWRQKVLNVAQKYQKDNYYFAVADEEEFAEELQSVGLGDSGLEHNVLVFGYDGK</sequence>
<evidence type="ECO:0000256" key="1">
    <source>
        <dbReference type="ARBA" id="ARBA00006347"/>
    </source>
</evidence>
<comment type="similarity">
    <text evidence="2">Belongs to the calsequestrin family.</text>
</comment>
<dbReference type="Proteomes" id="UP000270094">
    <property type="component" value="Unassembled WGS sequence"/>
</dbReference>
<dbReference type="OrthoDB" id="427280at2759"/>
<dbReference type="GO" id="GO:0005783">
    <property type="term" value="C:endoplasmic reticulum"/>
    <property type="evidence" value="ECO:0007669"/>
    <property type="project" value="TreeGrafter"/>
</dbReference>
<gene>
    <name evidence="3" type="ORF">SVUK_LOCUS4251</name>
</gene>
<dbReference type="Pfam" id="PF01216">
    <property type="entry name" value="Calsequestrin"/>
    <property type="match status" value="1"/>
</dbReference>
<dbReference type="SUPFAM" id="SSF52833">
    <property type="entry name" value="Thioredoxin-like"/>
    <property type="match status" value="2"/>
</dbReference>
<evidence type="ECO:0000256" key="2">
    <source>
        <dbReference type="RuleBase" id="RU000648"/>
    </source>
</evidence>
<dbReference type="EMBL" id="UYYB01011597">
    <property type="protein sequence ID" value="VDM69253.1"/>
    <property type="molecule type" value="Genomic_DNA"/>
</dbReference>
<dbReference type="PANTHER" id="PTHR18929">
    <property type="entry name" value="PROTEIN DISULFIDE ISOMERASE"/>
    <property type="match status" value="1"/>
</dbReference>